<gene>
    <name evidence="3" type="ORF">UFOPK3046_01602</name>
    <name evidence="4" type="ORF">UFOPK3914_01527</name>
    <name evidence="5" type="ORF">UFOPK4354_00413</name>
</gene>
<evidence type="ECO:0000313" key="5">
    <source>
        <dbReference type="EMBL" id="CAB5063314.1"/>
    </source>
</evidence>
<evidence type="ECO:0000313" key="3">
    <source>
        <dbReference type="EMBL" id="CAB4818148.1"/>
    </source>
</evidence>
<dbReference type="EMBL" id="CAFBQW010000029">
    <property type="protein sequence ID" value="CAB5063314.1"/>
    <property type="molecule type" value="Genomic_DNA"/>
</dbReference>
<dbReference type="EMBL" id="CAFAAQ010000179">
    <property type="protein sequence ID" value="CAB4818148.1"/>
    <property type="molecule type" value="Genomic_DNA"/>
</dbReference>
<feature type="coiled-coil region" evidence="1">
    <location>
        <begin position="70"/>
        <end position="97"/>
    </location>
</feature>
<organism evidence="3">
    <name type="scientific">freshwater metagenome</name>
    <dbReference type="NCBI Taxonomy" id="449393"/>
    <lineage>
        <taxon>unclassified sequences</taxon>
        <taxon>metagenomes</taxon>
        <taxon>ecological metagenomes</taxon>
    </lineage>
</organism>
<keyword evidence="1" id="KW-0175">Coiled coil</keyword>
<feature type="region of interest" description="Disordered" evidence="2">
    <location>
        <begin position="1"/>
        <end position="23"/>
    </location>
</feature>
<feature type="compositionally biased region" description="Basic and acidic residues" evidence="2">
    <location>
        <begin position="10"/>
        <end position="23"/>
    </location>
</feature>
<sequence length="141" mass="15570">MAKRGPKSLSPEHKAAMAEGRTEGRIIKGYLEAIRRTKPTPGRPKTADSVNNRLEKINHVLDTKLDPLKRLGLLQERIELAQELKRIEENSTDLVAELQPEFIAVAKSYGQRKGISYAAWREFGVPAAVLKAAGITRVASA</sequence>
<evidence type="ECO:0000256" key="1">
    <source>
        <dbReference type="SAM" id="Coils"/>
    </source>
</evidence>
<name>A0A6J6ZGB7_9ZZZZ</name>
<dbReference type="AlphaFoldDB" id="A0A6J6ZGB7"/>
<proteinExistence type="predicted"/>
<evidence type="ECO:0000313" key="4">
    <source>
        <dbReference type="EMBL" id="CAB4989773.1"/>
    </source>
</evidence>
<evidence type="ECO:0000256" key="2">
    <source>
        <dbReference type="SAM" id="MobiDB-lite"/>
    </source>
</evidence>
<accession>A0A6J6ZGB7</accession>
<reference evidence="3" key="1">
    <citation type="submission" date="2020-05" db="EMBL/GenBank/DDBJ databases">
        <authorList>
            <person name="Chiriac C."/>
            <person name="Salcher M."/>
            <person name="Ghai R."/>
            <person name="Kavagutti S V."/>
        </authorList>
    </citation>
    <scope>NUCLEOTIDE SEQUENCE</scope>
</reference>
<dbReference type="EMBL" id="CAFBOG010000166">
    <property type="protein sequence ID" value="CAB4989773.1"/>
    <property type="molecule type" value="Genomic_DNA"/>
</dbReference>
<protein>
    <submittedName>
        <fullName evidence="3">Unannotated protein</fullName>
    </submittedName>
</protein>